<organism evidence="1 2">
    <name type="scientific">Zizania palustris</name>
    <name type="common">Northern wild rice</name>
    <dbReference type="NCBI Taxonomy" id="103762"/>
    <lineage>
        <taxon>Eukaryota</taxon>
        <taxon>Viridiplantae</taxon>
        <taxon>Streptophyta</taxon>
        <taxon>Embryophyta</taxon>
        <taxon>Tracheophyta</taxon>
        <taxon>Spermatophyta</taxon>
        <taxon>Magnoliopsida</taxon>
        <taxon>Liliopsida</taxon>
        <taxon>Poales</taxon>
        <taxon>Poaceae</taxon>
        <taxon>BOP clade</taxon>
        <taxon>Oryzoideae</taxon>
        <taxon>Oryzeae</taxon>
        <taxon>Zizaniinae</taxon>
        <taxon>Zizania</taxon>
    </lineage>
</organism>
<accession>A0A8J5RT07</accession>
<sequence length="75" mass="8017">MAPSAAVPALLTAQPITTMSRAPSISPYRRVMDSLRLPAAPSFLEVSPPAANQAHTLPPPRVFYEILVLGSWSFG</sequence>
<name>A0A8J5RT07_ZIZPA</name>
<dbReference type="AlphaFoldDB" id="A0A8J5RT07"/>
<comment type="caution">
    <text evidence="1">The sequence shown here is derived from an EMBL/GenBank/DDBJ whole genome shotgun (WGS) entry which is preliminary data.</text>
</comment>
<dbReference type="EMBL" id="JAAALK010000287">
    <property type="protein sequence ID" value="KAG8056893.1"/>
    <property type="molecule type" value="Genomic_DNA"/>
</dbReference>
<keyword evidence="2" id="KW-1185">Reference proteome</keyword>
<reference evidence="1" key="2">
    <citation type="submission" date="2021-02" db="EMBL/GenBank/DDBJ databases">
        <authorList>
            <person name="Kimball J.A."/>
            <person name="Haas M.W."/>
            <person name="Macchietto M."/>
            <person name="Kono T."/>
            <person name="Duquette J."/>
            <person name="Shao M."/>
        </authorList>
    </citation>
    <scope>NUCLEOTIDE SEQUENCE</scope>
    <source>
        <tissue evidence="1">Fresh leaf tissue</tissue>
    </source>
</reference>
<evidence type="ECO:0000313" key="1">
    <source>
        <dbReference type="EMBL" id="KAG8056893.1"/>
    </source>
</evidence>
<proteinExistence type="predicted"/>
<dbReference type="Proteomes" id="UP000729402">
    <property type="component" value="Unassembled WGS sequence"/>
</dbReference>
<protein>
    <submittedName>
        <fullName evidence="1">Uncharacterized protein</fullName>
    </submittedName>
</protein>
<evidence type="ECO:0000313" key="2">
    <source>
        <dbReference type="Proteomes" id="UP000729402"/>
    </source>
</evidence>
<reference evidence="1" key="1">
    <citation type="journal article" date="2021" name="bioRxiv">
        <title>Whole Genome Assembly and Annotation of Northern Wild Rice, Zizania palustris L., Supports a Whole Genome Duplication in the Zizania Genus.</title>
        <authorList>
            <person name="Haas M."/>
            <person name="Kono T."/>
            <person name="Macchietto M."/>
            <person name="Millas R."/>
            <person name="McGilp L."/>
            <person name="Shao M."/>
            <person name="Duquette J."/>
            <person name="Hirsch C.N."/>
            <person name="Kimball J."/>
        </authorList>
    </citation>
    <scope>NUCLEOTIDE SEQUENCE</scope>
    <source>
        <tissue evidence="1">Fresh leaf tissue</tissue>
    </source>
</reference>
<gene>
    <name evidence="1" type="ORF">GUJ93_ZPchr0002g23199</name>
</gene>